<dbReference type="GO" id="GO:0008270">
    <property type="term" value="F:zinc ion binding"/>
    <property type="evidence" value="ECO:0007669"/>
    <property type="project" value="UniProtKB-KW"/>
</dbReference>
<evidence type="ECO:0000256" key="4">
    <source>
        <dbReference type="PROSITE-ProRule" id="PRU00175"/>
    </source>
</evidence>
<dbReference type="PROSITE" id="PS50089">
    <property type="entry name" value="ZF_RING_2"/>
    <property type="match status" value="1"/>
</dbReference>
<gene>
    <name evidence="7" type="ORF">EDB92DRAFT_216098</name>
</gene>
<dbReference type="InterPro" id="IPR013083">
    <property type="entry name" value="Znf_RING/FYVE/PHD"/>
</dbReference>
<accession>A0AAD4L5I2</accession>
<dbReference type="EMBL" id="JAKELL010000123">
    <property type="protein sequence ID" value="KAH8981072.1"/>
    <property type="molecule type" value="Genomic_DNA"/>
</dbReference>
<evidence type="ECO:0000259" key="6">
    <source>
        <dbReference type="PROSITE" id="PS50089"/>
    </source>
</evidence>
<dbReference type="Proteomes" id="UP001201163">
    <property type="component" value="Unassembled WGS sequence"/>
</dbReference>
<dbReference type="InterPro" id="IPR001841">
    <property type="entry name" value="Znf_RING"/>
</dbReference>
<keyword evidence="3" id="KW-0862">Zinc</keyword>
<evidence type="ECO:0000256" key="1">
    <source>
        <dbReference type="ARBA" id="ARBA00022723"/>
    </source>
</evidence>
<dbReference type="Gene3D" id="3.30.40.10">
    <property type="entry name" value="Zinc/RING finger domain, C3HC4 (zinc finger)"/>
    <property type="match status" value="1"/>
</dbReference>
<dbReference type="SUPFAM" id="SSF57850">
    <property type="entry name" value="RING/U-box"/>
    <property type="match status" value="1"/>
</dbReference>
<feature type="domain" description="RING-type" evidence="6">
    <location>
        <begin position="388"/>
        <end position="436"/>
    </location>
</feature>
<name>A0AAD4L5I2_9AGAM</name>
<dbReference type="InterPro" id="IPR031127">
    <property type="entry name" value="E3_UB_ligase_RBR"/>
</dbReference>
<proteinExistence type="predicted"/>
<evidence type="ECO:0000313" key="7">
    <source>
        <dbReference type="EMBL" id="KAH8981072.1"/>
    </source>
</evidence>
<protein>
    <recommendedName>
        <fullName evidence="6">RING-type domain-containing protein</fullName>
    </recommendedName>
</protein>
<evidence type="ECO:0000256" key="3">
    <source>
        <dbReference type="ARBA" id="ARBA00022833"/>
    </source>
</evidence>
<feature type="coiled-coil region" evidence="5">
    <location>
        <begin position="697"/>
        <end position="738"/>
    </location>
</feature>
<comment type="caution">
    <text evidence="7">The sequence shown here is derived from an EMBL/GenBank/DDBJ whole genome shotgun (WGS) entry which is preliminary data.</text>
</comment>
<keyword evidence="5" id="KW-0175">Coiled coil</keyword>
<dbReference type="PANTHER" id="PTHR11685">
    <property type="entry name" value="RBR FAMILY RING FINGER AND IBR DOMAIN-CONTAINING"/>
    <property type="match status" value="1"/>
</dbReference>
<organism evidence="7 8">
    <name type="scientific">Lactarius akahatsu</name>
    <dbReference type="NCBI Taxonomy" id="416441"/>
    <lineage>
        <taxon>Eukaryota</taxon>
        <taxon>Fungi</taxon>
        <taxon>Dikarya</taxon>
        <taxon>Basidiomycota</taxon>
        <taxon>Agaricomycotina</taxon>
        <taxon>Agaricomycetes</taxon>
        <taxon>Russulales</taxon>
        <taxon>Russulaceae</taxon>
        <taxon>Lactarius</taxon>
    </lineage>
</organism>
<sequence length="910" mass="101269">MFHHTSGDNNLQRRVSGPGRVSLPDFVDDVLSGSELTFHHHVLPKRQIQAASADQDTSSQLSALNFVRLAVWKDWGTERVISSLREVLSKENAEEAVLVCNYWTSNYSTDFEEILRVPLFFLSLNLQGTKFGRPDSEGFRSLLTELDTLRSPACLVIVRNSEAVACVKLRVLNRRIFVIFSTDLQNYPNSVHISVDASLTRAVRRLVALFPAIRVSDARLKGQAELISRFTAYMFVQRMEGVGSATLTDALLKSSLTLLSLREEAAYLRSRSSTLTGDTKRLEAKLEERKKHYEEQRRTIENFESWDTRVAVTPQPPALRSYTPPPLRSHSAFGERTKVDDPTLKFVFSERDDLEYAISLQLQFDEENLVLSAERDLVTQDAERTFVCNMCYRDHSYDAAMLMNPCEHTFCPACLRTHVVWELNERHFPVQCPACRLNPVHERGLGVVTSAMVLELGVTDDEYDVWVELEMAPMSVVLYCRKCRHSAFVDREDVEERPVLLCPVGNCDNVWCKLCQTTIVVGGPEHSCEYWTGPIDHFADLKALRERLRGERTQNEQWHARLSGGAVSTIADLQRVTGELSNDAAHISAQTDGFAIVVPNFREALVRTIRVSADAAISSVVGLGDSLLQLSVGGTTVARTRGLALRAQREFRTVHERAREALVLATDLGVEITYWRTRAESCARGVRECRVLAGEFARGAEAQVAQAQERIAAALADCERATHAYNSAEDRKRSYRRARRIRNIFTLGIGALFDIGGLDRAVEAAEQVMRTAQANRGAAEGRRDGSRADLDARHAEQRAIEDVSARLEALGPALALAERALDEHRARLTDGANAALDVGVFFGGLVARTAAWDVITSAPALAAAVVKLQRLLDANTHLTGVFITSPTVLNDELMRLADSNVPPDELSALM</sequence>
<evidence type="ECO:0000256" key="5">
    <source>
        <dbReference type="SAM" id="Coils"/>
    </source>
</evidence>
<reference evidence="7" key="1">
    <citation type="submission" date="2022-01" db="EMBL/GenBank/DDBJ databases">
        <title>Comparative genomics reveals a dynamic genome evolution in the ectomycorrhizal milk-cap (Lactarius) mushrooms.</title>
        <authorList>
            <consortium name="DOE Joint Genome Institute"/>
            <person name="Lebreton A."/>
            <person name="Tang N."/>
            <person name="Kuo A."/>
            <person name="LaButti K."/>
            <person name="Drula E."/>
            <person name="Barry K."/>
            <person name="Clum A."/>
            <person name="Lipzen A."/>
            <person name="Mousain D."/>
            <person name="Ng V."/>
            <person name="Wang R."/>
            <person name="Wang X."/>
            <person name="Dai Y."/>
            <person name="Henrissat B."/>
            <person name="Grigoriev I.V."/>
            <person name="Guerin-Laguette A."/>
            <person name="Yu F."/>
            <person name="Martin F.M."/>
        </authorList>
    </citation>
    <scope>NUCLEOTIDE SEQUENCE</scope>
    <source>
        <strain evidence="7">QP</strain>
    </source>
</reference>
<dbReference type="GO" id="GO:0004842">
    <property type="term" value="F:ubiquitin-protein transferase activity"/>
    <property type="evidence" value="ECO:0007669"/>
    <property type="project" value="InterPro"/>
</dbReference>
<dbReference type="PROSITE" id="PS00518">
    <property type="entry name" value="ZF_RING_1"/>
    <property type="match status" value="1"/>
</dbReference>
<evidence type="ECO:0000313" key="8">
    <source>
        <dbReference type="Proteomes" id="UP001201163"/>
    </source>
</evidence>
<keyword evidence="2 4" id="KW-0863">Zinc-finger</keyword>
<dbReference type="GO" id="GO:0016567">
    <property type="term" value="P:protein ubiquitination"/>
    <property type="evidence" value="ECO:0007669"/>
    <property type="project" value="InterPro"/>
</dbReference>
<keyword evidence="8" id="KW-1185">Reference proteome</keyword>
<dbReference type="AlphaFoldDB" id="A0AAD4L5I2"/>
<evidence type="ECO:0000256" key="2">
    <source>
        <dbReference type="ARBA" id="ARBA00022771"/>
    </source>
</evidence>
<keyword evidence="1" id="KW-0479">Metal-binding</keyword>
<dbReference type="InterPro" id="IPR017907">
    <property type="entry name" value="Znf_RING_CS"/>
</dbReference>